<keyword evidence="2" id="KW-1185">Reference proteome</keyword>
<protein>
    <submittedName>
        <fullName evidence="1">Uncharacterized protein</fullName>
    </submittedName>
</protein>
<evidence type="ECO:0000313" key="1">
    <source>
        <dbReference type="EnsemblMetazoa" id="GPPI012675-PA"/>
    </source>
</evidence>
<name>A0A1B0AY89_9MUSC</name>
<proteinExistence type="predicted"/>
<dbReference type="EMBL" id="JXJN01005570">
    <property type="status" value="NOT_ANNOTATED_CDS"/>
    <property type="molecule type" value="Genomic_DNA"/>
</dbReference>
<dbReference type="EnsemblMetazoa" id="GPPI012675-RA">
    <property type="protein sequence ID" value="GPPI012675-PA"/>
    <property type="gene ID" value="GPPI012675"/>
</dbReference>
<accession>A0A1B0AY89</accession>
<dbReference type="VEuPathDB" id="VectorBase:GPPI012675"/>
<reference evidence="1" key="2">
    <citation type="submission" date="2020-05" db="UniProtKB">
        <authorList>
            <consortium name="EnsemblMetazoa"/>
        </authorList>
    </citation>
    <scope>IDENTIFICATION</scope>
    <source>
        <strain evidence="1">IAEA</strain>
    </source>
</reference>
<reference evidence="2" key="1">
    <citation type="submission" date="2015-01" db="EMBL/GenBank/DDBJ databases">
        <authorList>
            <person name="Aksoy S."/>
            <person name="Warren W."/>
            <person name="Wilson R.K."/>
        </authorList>
    </citation>
    <scope>NUCLEOTIDE SEQUENCE [LARGE SCALE GENOMIC DNA]</scope>
    <source>
        <strain evidence="2">IAEA</strain>
    </source>
</reference>
<evidence type="ECO:0000313" key="2">
    <source>
        <dbReference type="Proteomes" id="UP000092460"/>
    </source>
</evidence>
<dbReference type="AlphaFoldDB" id="A0A1B0AY89"/>
<dbReference type="Proteomes" id="UP000092460">
    <property type="component" value="Unassembled WGS sequence"/>
</dbReference>
<sequence length="85" mass="9330">MHCISVFCAPSEGSVIQNHGKMIAPPASTYNAHTIEHAIAYSLLLQAAPTSTTLFAFTKSCYYASFNVNFPSYFSILSNRLDYGE</sequence>
<organism evidence="1 2">
    <name type="scientific">Glossina palpalis gambiensis</name>
    <dbReference type="NCBI Taxonomy" id="67801"/>
    <lineage>
        <taxon>Eukaryota</taxon>
        <taxon>Metazoa</taxon>
        <taxon>Ecdysozoa</taxon>
        <taxon>Arthropoda</taxon>
        <taxon>Hexapoda</taxon>
        <taxon>Insecta</taxon>
        <taxon>Pterygota</taxon>
        <taxon>Neoptera</taxon>
        <taxon>Endopterygota</taxon>
        <taxon>Diptera</taxon>
        <taxon>Brachycera</taxon>
        <taxon>Muscomorpha</taxon>
        <taxon>Hippoboscoidea</taxon>
        <taxon>Glossinidae</taxon>
        <taxon>Glossina</taxon>
    </lineage>
</organism>